<protein>
    <submittedName>
        <fullName evidence="1">Uncharacterized protein</fullName>
    </submittedName>
</protein>
<dbReference type="Proteomes" id="UP001163324">
    <property type="component" value="Chromosome 1"/>
</dbReference>
<organism evidence="1 2">
    <name type="scientific">Trichothecium roseum</name>
    <dbReference type="NCBI Taxonomy" id="47278"/>
    <lineage>
        <taxon>Eukaryota</taxon>
        <taxon>Fungi</taxon>
        <taxon>Dikarya</taxon>
        <taxon>Ascomycota</taxon>
        <taxon>Pezizomycotina</taxon>
        <taxon>Sordariomycetes</taxon>
        <taxon>Hypocreomycetidae</taxon>
        <taxon>Hypocreales</taxon>
        <taxon>Hypocreales incertae sedis</taxon>
        <taxon>Trichothecium</taxon>
    </lineage>
</organism>
<gene>
    <name evidence="1" type="ORF">N3K66_000006</name>
</gene>
<evidence type="ECO:0000313" key="2">
    <source>
        <dbReference type="Proteomes" id="UP001163324"/>
    </source>
</evidence>
<dbReference type="EMBL" id="CM047940">
    <property type="protein sequence ID" value="KAI9903477.1"/>
    <property type="molecule type" value="Genomic_DNA"/>
</dbReference>
<proteinExistence type="predicted"/>
<comment type="caution">
    <text evidence="1">The sequence shown here is derived from an EMBL/GenBank/DDBJ whole genome shotgun (WGS) entry which is preliminary data.</text>
</comment>
<evidence type="ECO:0000313" key="1">
    <source>
        <dbReference type="EMBL" id="KAI9903477.1"/>
    </source>
</evidence>
<sequence length="519" mass="58453">MTLLKPLTSTVVHWGSKELLLAGGVLLAVVVLHRATLTIYRIWFHPLSKFPGPKVLSATNLPSQWGINISGKWYHQATSLSKKYGPVVRIGPNHLLVDGSVGWPQVFGHRKSGQPEFPKVPGFFVGNTASIIVSNRENHRRQRRQLGHAFSEAALFGQQKTIMQYIDLLLDGLSREAEKGEPLDIVRWLNFTTFDIIGDLAFSESFHGLESGGNYHPWVSIFFELLRGNAAIRFGLAYPRLMPIIKAMVGGERMKSGAEHRRMSREKAENRLKAGQLSESGRRDFMTYMLKEGKGEGSGMSRDEIMQNSPLLVIAGSETTATALSGFFFYNGTNPDTMEILKREVREAFVDDSEMTIKSVAQLPYLHACIEESLRVYPPVVDTPPRMSPGTEVNGEHVPAGTTITVSQWATYRNPDNFTDPDEYRPQRWLPASHPLYEARYANDNLAAHKPFSYGTRDCIGKNLAYLELRLIAARILHRFDVELAPGQEDWHSRQEVFIVWRKPQLKITLKPRVMGQVA</sequence>
<accession>A0ACC0VAL6</accession>
<name>A0ACC0VAL6_9HYPO</name>
<keyword evidence="2" id="KW-1185">Reference proteome</keyword>
<reference evidence="1" key="1">
    <citation type="submission" date="2022-10" db="EMBL/GenBank/DDBJ databases">
        <title>Complete Genome of Trichothecium roseum strain YXFP-22015, a Plant Pathogen Isolated from Citrus.</title>
        <authorList>
            <person name="Wang Y."/>
            <person name="Zhu L."/>
        </authorList>
    </citation>
    <scope>NUCLEOTIDE SEQUENCE</scope>
    <source>
        <strain evidence="1">YXFP-22015</strain>
    </source>
</reference>